<dbReference type="PANTHER" id="PTHR16056">
    <property type="entry name" value="REGULATOR OF MICROTUBULE DYNAMICS PROTEIN"/>
    <property type="match status" value="1"/>
</dbReference>
<keyword evidence="5" id="KW-0802">TPR repeat</keyword>
<evidence type="ECO:0000256" key="2">
    <source>
        <dbReference type="ARBA" id="ARBA00011375"/>
    </source>
</evidence>
<evidence type="ECO:0000256" key="6">
    <source>
        <dbReference type="ARBA" id="ARBA00023212"/>
    </source>
</evidence>
<dbReference type="Proteomes" id="UP000002358">
    <property type="component" value="Chromosome 2"/>
</dbReference>
<dbReference type="GO" id="GO:0008017">
    <property type="term" value="F:microtubule binding"/>
    <property type="evidence" value="ECO:0007669"/>
    <property type="project" value="TreeGrafter"/>
</dbReference>
<dbReference type="RefSeq" id="XP_032452384.1">
    <property type="nucleotide sequence ID" value="XM_032596493.1"/>
</dbReference>
<evidence type="ECO:0000313" key="11">
    <source>
        <dbReference type="EnsemblMetazoa" id="XP_032452384"/>
    </source>
</evidence>
<dbReference type="GO" id="GO:0097431">
    <property type="term" value="C:mitotic spindle pole"/>
    <property type="evidence" value="ECO:0007669"/>
    <property type="project" value="TreeGrafter"/>
</dbReference>
<evidence type="ECO:0000313" key="12">
    <source>
        <dbReference type="Proteomes" id="UP000002358"/>
    </source>
</evidence>
<evidence type="ECO:0000256" key="3">
    <source>
        <dbReference type="ARBA" id="ARBA00022490"/>
    </source>
</evidence>
<evidence type="ECO:0000256" key="7">
    <source>
        <dbReference type="ARBA" id="ARBA00039966"/>
    </source>
</evidence>
<feature type="transmembrane region" description="Helical" evidence="10">
    <location>
        <begin position="12"/>
        <end position="34"/>
    </location>
</feature>
<proteinExistence type="predicted"/>
<dbReference type="InterPro" id="IPR049039">
    <property type="entry name" value="RMD1-3_a_helical_rpt"/>
</dbReference>
<dbReference type="EnsemblMetazoa" id="XM_031924938">
    <property type="protein sequence ID" value="XP_031780798"/>
    <property type="gene ID" value="LOC100680272"/>
</dbReference>
<comment type="subcellular location">
    <subcellularLocation>
        <location evidence="1">Cytoplasm</location>
        <location evidence="1">Cytoskeleton</location>
    </subcellularLocation>
</comment>
<dbReference type="Pfam" id="PF21033">
    <property type="entry name" value="RMD1-3"/>
    <property type="match status" value="1"/>
</dbReference>
<evidence type="ECO:0000256" key="9">
    <source>
        <dbReference type="SAM" id="Coils"/>
    </source>
</evidence>
<dbReference type="InParanoid" id="A0A7M7QQU4"/>
<protein>
    <recommendedName>
        <fullName evidence="7">Regulator of microtubule dynamics protein 1</fullName>
    </recommendedName>
    <alternativeName>
        <fullName evidence="8">Protein FAM82B</fullName>
    </alternativeName>
</protein>
<evidence type="ECO:0000256" key="8">
    <source>
        <dbReference type="ARBA" id="ARBA00041958"/>
    </source>
</evidence>
<dbReference type="RefSeq" id="XP_031780798.1">
    <property type="nucleotide sequence ID" value="XM_031924938.2"/>
</dbReference>
<dbReference type="Gene3D" id="1.25.40.10">
    <property type="entry name" value="Tetratricopeptide repeat domain"/>
    <property type="match status" value="1"/>
</dbReference>
<accession>A0A7M7QQU4</accession>
<dbReference type="GO" id="GO:0005739">
    <property type="term" value="C:mitochondrion"/>
    <property type="evidence" value="ECO:0007669"/>
    <property type="project" value="TreeGrafter"/>
</dbReference>
<keyword evidence="12" id="KW-1185">Reference proteome</keyword>
<sequence length="370" mass="42354">MHKSTMSTMQNSNLIAAAVGATIGVISVATVFIYNRVMERQQHSAMNSNIDRVNRKVAELKAELEELRAQQANLQKSRKKRLVKRQVYSNDNTYTGTEDVDIDTYSTAGTDIGDEEFFDCSDDELDIENGTSEGIISENSELLSLDKDSEDHTLHSVIYHKLKTLVKEHPDDVEIVWRFARSCYHCSVQVNNSERQKEYIFEGCDACEHLLHISHGNLYKWYAILVGVKSKFLPTKGKIENGYLFKEYVEKALEINPHDSFLHHLMGRFKFEVSELSWIERKVASTLFGEVPSATYQDAIPHFETAEKLSQKPHHENTLLLGKSYIAVGKYQEGVSWLSRLEEIPVNTDEETRVQGEARKLLEKYSEYCT</sequence>
<keyword evidence="4" id="KW-0677">Repeat</keyword>
<keyword evidence="6" id="KW-0206">Cytoskeleton</keyword>
<keyword evidence="10" id="KW-1133">Transmembrane helix</keyword>
<reference evidence="11" key="1">
    <citation type="submission" date="2021-01" db="UniProtKB">
        <authorList>
            <consortium name="EnsemblMetazoa"/>
        </authorList>
    </citation>
    <scope>IDENTIFICATION</scope>
</reference>
<evidence type="ECO:0000256" key="5">
    <source>
        <dbReference type="ARBA" id="ARBA00022803"/>
    </source>
</evidence>
<evidence type="ECO:0000256" key="4">
    <source>
        <dbReference type="ARBA" id="ARBA00022737"/>
    </source>
</evidence>
<keyword evidence="3" id="KW-0963">Cytoplasm</keyword>
<dbReference type="GeneID" id="100680272"/>
<dbReference type="PANTHER" id="PTHR16056:SF16">
    <property type="entry name" value="REGULATOR OF MICROTUBULE DYNAMICS PROTEIN 1"/>
    <property type="match status" value="1"/>
</dbReference>
<evidence type="ECO:0000256" key="10">
    <source>
        <dbReference type="SAM" id="Phobius"/>
    </source>
</evidence>
<keyword evidence="9" id="KW-0175">Coiled coil</keyword>
<dbReference type="SMR" id="A0A7M7QQU4"/>
<name>A0A7M7QQU4_NASVI</name>
<dbReference type="GO" id="GO:0005876">
    <property type="term" value="C:spindle microtubule"/>
    <property type="evidence" value="ECO:0007669"/>
    <property type="project" value="TreeGrafter"/>
</dbReference>
<dbReference type="OrthoDB" id="512473at2759"/>
<dbReference type="RefSeq" id="XP_031780797.1">
    <property type="nucleotide sequence ID" value="XM_031924937.2"/>
</dbReference>
<keyword evidence="10" id="KW-0812">Transmembrane</keyword>
<dbReference type="InterPro" id="IPR011990">
    <property type="entry name" value="TPR-like_helical_dom_sf"/>
</dbReference>
<dbReference type="SUPFAM" id="SSF48452">
    <property type="entry name" value="TPR-like"/>
    <property type="match status" value="1"/>
</dbReference>
<organism evidence="11 12">
    <name type="scientific">Nasonia vitripennis</name>
    <name type="common">Parasitic wasp</name>
    <dbReference type="NCBI Taxonomy" id="7425"/>
    <lineage>
        <taxon>Eukaryota</taxon>
        <taxon>Metazoa</taxon>
        <taxon>Ecdysozoa</taxon>
        <taxon>Arthropoda</taxon>
        <taxon>Hexapoda</taxon>
        <taxon>Insecta</taxon>
        <taxon>Pterygota</taxon>
        <taxon>Neoptera</taxon>
        <taxon>Endopterygota</taxon>
        <taxon>Hymenoptera</taxon>
        <taxon>Apocrita</taxon>
        <taxon>Proctotrupomorpha</taxon>
        <taxon>Chalcidoidea</taxon>
        <taxon>Pteromalidae</taxon>
        <taxon>Pteromalinae</taxon>
        <taxon>Nasonia</taxon>
    </lineage>
</organism>
<keyword evidence="10" id="KW-0472">Membrane</keyword>
<evidence type="ECO:0000256" key="1">
    <source>
        <dbReference type="ARBA" id="ARBA00004245"/>
    </source>
</evidence>
<feature type="coiled-coil region" evidence="9">
    <location>
        <begin position="43"/>
        <end position="80"/>
    </location>
</feature>
<dbReference type="AlphaFoldDB" id="A0A7M7QQU4"/>
<dbReference type="EnsemblMetazoa" id="XM_032596493">
    <property type="protein sequence ID" value="XP_032452384"/>
    <property type="gene ID" value="LOC100680272"/>
</dbReference>
<dbReference type="EnsemblMetazoa" id="XM_031924937">
    <property type="protein sequence ID" value="XP_031780797"/>
    <property type="gene ID" value="LOC100680272"/>
</dbReference>
<dbReference type="KEGG" id="nvi:100680272"/>
<comment type="subunit">
    <text evidence="2">Interacts with microtubules.</text>
</comment>